<dbReference type="EMBL" id="CP036281">
    <property type="protein sequence ID" value="QDU81665.1"/>
    <property type="molecule type" value="Genomic_DNA"/>
</dbReference>
<sequence>MKRFLIIFVVLVAVAAFGYWLYLQSGMLVEVATVRQGTIRAFIEERAKTRLPEIHEITMPLTGRIMPIELEEGDQVKSGQQVAQMDDDDLETDLKASDAQVNQFVEVVKSINLAVEAAQEQINASLAKFEYEEREYERVSELAEKKAISESDLGASELAQFESRVDHRTDVLTWRSIQAIQTAMLIAKINSEDERLRDQRDLNRSVIKTPVSGTVLKRHVSNEKVMQAGEVLLELGEMDKLEVEAEVLTQQAVEIEVGDAVEIEGPTVGDAKINGKVTKIYPQGFTKVSSLGVEEQRVLVIIQFEKPLLEIEKELNKKLGIDYRLRVSIITEERDDTLIVPRTSLFRDLNNNWSLFVVRNGKAMKTEVDTGLMNDFEVEILKGIESRDQVILAPDSELTDQARVEIEE</sequence>
<reference evidence="4 5" key="1">
    <citation type="submission" date="2019-02" db="EMBL/GenBank/DDBJ databases">
        <title>Deep-cultivation of Planctomycetes and their phenomic and genomic characterization uncovers novel biology.</title>
        <authorList>
            <person name="Wiegand S."/>
            <person name="Jogler M."/>
            <person name="Boedeker C."/>
            <person name="Pinto D."/>
            <person name="Vollmers J."/>
            <person name="Rivas-Marin E."/>
            <person name="Kohn T."/>
            <person name="Peeters S.H."/>
            <person name="Heuer A."/>
            <person name="Rast P."/>
            <person name="Oberbeckmann S."/>
            <person name="Bunk B."/>
            <person name="Jeske O."/>
            <person name="Meyerdierks A."/>
            <person name="Storesund J.E."/>
            <person name="Kallscheuer N."/>
            <person name="Luecker S."/>
            <person name="Lage O.M."/>
            <person name="Pohl T."/>
            <person name="Merkel B.J."/>
            <person name="Hornburger P."/>
            <person name="Mueller R.-W."/>
            <person name="Bruemmer F."/>
            <person name="Labrenz M."/>
            <person name="Spormann A.M."/>
            <person name="Op den Camp H."/>
            <person name="Overmann J."/>
            <person name="Amann R."/>
            <person name="Jetten M.S.M."/>
            <person name="Mascher T."/>
            <person name="Medema M.H."/>
            <person name="Devos D.P."/>
            <person name="Kaster A.-K."/>
            <person name="Ovreas L."/>
            <person name="Rohde M."/>
            <person name="Galperin M.Y."/>
            <person name="Jogler C."/>
        </authorList>
    </citation>
    <scope>NUCLEOTIDE SEQUENCE [LARGE SCALE GENOMIC DNA]</scope>
    <source>
        <strain evidence="4 5">Pla110</strain>
    </source>
</reference>
<dbReference type="Gene3D" id="2.40.50.100">
    <property type="match status" value="1"/>
</dbReference>
<evidence type="ECO:0000256" key="2">
    <source>
        <dbReference type="ARBA" id="ARBA00023054"/>
    </source>
</evidence>
<dbReference type="AlphaFoldDB" id="A0A518CR26"/>
<dbReference type="SUPFAM" id="SSF111369">
    <property type="entry name" value="HlyD-like secretion proteins"/>
    <property type="match status" value="1"/>
</dbReference>
<dbReference type="KEGG" id="plon:Pla110_34090"/>
<dbReference type="Pfam" id="PF25989">
    <property type="entry name" value="YknX_C"/>
    <property type="match status" value="1"/>
</dbReference>
<keyword evidence="5" id="KW-1185">Reference proteome</keyword>
<keyword evidence="2" id="KW-0175">Coiled coil</keyword>
<dbReference type="InterPro" id="IPR050465">
    <property type="entry name" value="UPF0194_transport"/>
</dbReference>
<dbReference type="RefSeq" id="WP_144997204.1">
    <property type="nucleotide sequence ID" value="NZ_CP036281.1"/>
</dbReference>
<organism evidence="4 5">
    <name type="scientific">Polystyrenella longa</name>
    <dbReference type="NCBI Taxonomy" id="2528007"/>
    <lineage>
        <taxon>Bacteria</taxon>
        <taxon>Pseudomonadati</taxon>
        <taxon>Planctomycetota</taxon>
        <taxon>Planctomycetia</taxon>
        <taxon>Planctomycetales</taxon>
        <taxon>Planctomycetaceae</taxon>
        <taxon>Polystyrenella</taxon>
    </lineage>
</organism>
<dbReference type="Gene3D" id="2.40.30.170">
    <property type="match status" value="1"/>
</dbReference>
<proteinExistence type="predicted"/>
<dbReference type="GO" id="GO:0042597">
    <property type="term" value="C:periplasmic space"/>
    <property type="evidence" value="ECO:0007669"/>
    <property type="project" value="UniProtKB-SubCell"/>
</dbReference>
<dbReference type="InterPro" id="IPR058637">
    <property type="entry name" value="YknX-like_C"/>
</dbReference>
<accession>A0A518CR26</accession>
<name>A0A518CR26_9PLAN</name>
<evidence type="ECO:0000256" key="1">
    <source>
        <dbReference type="ARBA" id="ARBA00004196"/>
    </source>
</evidence>
<gene>
    <name evidence="4" type="primary">macA_1</name>
    <name evidence="4" type="ORF">Pla110_34090</name>
</gene>
<dbReference type="Proteomes" id="UP000317178">
    <property type="component" value="Chromosome"/>
</dbReference>
<dbReference type="PANTHER" id="PTHR32347">
    <property type="entry name" value="EFFLUX SYSTEM COMPONENT YKNX-RELATED"/>
    <property type="match status" value="1"/>
</dbReference>
<evidence type="ECO:0000313" key="4">
    <source>
        <dbReference type="EMBL" id="QDU81665.1"/>
    </source>
</evidence>
<dbReference type="PANTHER" id="PTHR32347:SF29">
    <property type="entry name" value="UPF0194 MEMBRANE PROTEIN YBHG"/>
    <property type="match status" value="1"/>
</dbReference>
<evidence type="ECO:0000259" key="3">
    <source>
        <dbReference type="Pfam" id="PF25989"/>
    </source>
</evidence>
<feature type="domain" description="YknX-like C-terminal permuted SH3-like" evidence="3">
    <location>
        <begin position="339"/>
        <end position="405"/>
    </location>
</feature>
<evidence type="ECO:0000313" key="5">
    <source>
        <dbReference type="Proteomes" id="UP000317178"/>
    </source>
</evidence>
<dbReference type="Gene3D" id="2.40.420.20">
    <property type="match status" value="1"/>
</dbReference>
<protein>
    <submittedName>
        <fullName evidence="4">Macrolide export protein MacA</fullName>
    </submittedName>
</protein>
<dbReference type="OrthoDB" id="9791520at2"/>
<comment type="subcellular location">
    <subcellularLocation>
        <location evidence="1">Cell envelope</location>
    </subcellularLocation>
</comment>